<reference evidence="3 4" key="1">
    <citation type="submission" date="2020-06" db="EMBL/GenBank/DDBJ databases">
        <title>Sulfitobacter algicola sp. nov., isolated from green algae.</title>
        <authorList>
            <person name="Wang C."/>
        </authorList>
    </citation>
    <scope>NUCLEOTIDE SEQUENCE [LARGE SCALE GENOMIC DNA]</scope>
    <source>
        <strain evidence="3 4">1151</strain>
    </source>
</reference>
<evidence type="ECO:0000313" key="4">
    <source>
        <dbReference type="Proteomes" id="UP000777935"/>
    </source>
</evidence>
<dbReference type="InterPro" id="IPR029044">
    <property type="entry name" value="Nucleotide-diphossugar_trans"/>
</dbReference>
<dbReference type="InterPro" id="IPR025877">
    <property type="entry name" value="MobA-like_NTP_Trfase"/>
</dbReference>
<gene>
    <name evidence="3" type="ORF">HRQ87_16665</name>
</gene>
<evidence type="ECO:0000313" key="3">
    <source>
        <dbReference type="EMBL" id="NSX56425.1"/>
    </source>
</evidence>
<evidence type="ECO:0000259" key="2">
    <source>
        <dbReference type="Pfam" id="PF12804"/>
    </source>
</evidence>
<organism evidence="3 4">
    <name type="scientific">Parasulfitobacter algicola</name>
    <dbReference type="NCBI Taxonomy" id="2614809"/>
    <lineage>
        <taxon>Bacteria</taxon>
        <taxon>Pseudomonadati</taxon>
        <taxon>Pseudomonadota</taxon>
        <taxon>Alphaproteobacteria</taxon>
        <taxon>Rhodobacterales</taxon>
        <taxon>Roseobacteraceae</taxon>
        <taxon>Parasulfitobacter</taxon>
    </lineage>
</organism>
<dbReference type="PANTHER" id="PTHR43777:SF1">
    <property type="entry name" value="MOLYBDENUM COFACTOR CYTIDYLYLTRANSFERASE"/>
    <property type="match status" value="1"/>
</dbReference>
<dbReference type="Gene3D" id="3.90.550.10">
    <property type="entry name" value="Spore Coat Polysaccharide Biosynthesis Protein SpsA, Chain A"/>
    <property type="match status" value="1"/>
</dbReference>
<dbReference type="SUPFAM" id="SSF53448">
    <property type="entry name" value="Nucleotide-diphospho-sugar transferases"/>
    <property type="match status" value="1"/>
</dbReference>
<feature type="domain" description="MobA-like NTP transferase" evidence="2">
    <location>
        <begin position="6"/>
        <end position="166"/>
    </location>
</feature>
<protein>
    <submittedName>
        <fullName evidence="3">Nucleotidyltransferase family protein</fullName>
    </submittedName>
</protein>
<accession>A0ABX2IYN5</accession>
<dbReference type="Proteomes" id="UP000777935">
    <property type="component" value="Unassembled WGS sequence"/>
</dbReference>
<name>A0ABX2IYN5_9RHOB</name>
<dbReference type="Pfam" id="PF12804">
    <property type="entry name" value="NTP_transf_3"/>
    <property type="match status" value="1"/>
</dbReference>
<evidence type="ECO:0000256" key="1">
    <source>
        <dbReference type="ARBA" id="ARBA00022842"/>
    </source>
</evidence>
<comment type="caution">
    <text evidence="3">The sequence shown here is derived from an EMBL/GenBank/DDBJ whole genome shotgun (WGS) entry which is preliminary data.</text>
</comment>
<proteinExistence type="predicted"/>
<keyword evidence="4" id="KW-1185">Reference proteome</keyword>
<dbReference type="EMBL" id="JABUFE010000012">
    <property type="protein sequence ID" value="NSX56425.1"/>
    <property type="molecule type" value="Genomic_DNA"/>
</dbReference>
<dbReference type="PANTHER" id="PTHR43777">
    <property type="entry name" value="MOLYBDENUM COFACTOR CYTIDYLYLTRANSFERASE"/>
    <property type="match status" value="1"/>
</dbReference>
<dbReference type="RefSeq" id="WP_174139578.1">
    <property type="nucleotide sequence ID" value="NZ_JABUFE010000012.1"/>
</dbReference>
<keyword evidence="1" id="KW-0460">Magnesium</keyword>
<dbReference type="CDD" id="cd04182">
    <property type="entry name" value="GT_2_like_f"/>
    <property type="match status" value="1"/>
</dbReference>
<sequence>MKTKILILAAGVSRRMNGADKLLQLVDGTPLLRAQALKCTLTGLEVIVALPPQPHPRFDVIHDLDVTAIAIPDSAEGMSGTLRKSISILRKTAGRILLLLADLPEITLADIETVLQSPLRYPNAVIWRGATADGKPGHPILFDASVFDDFETLSGDSGGQAVIRKAGENVALVPLPDNHARCDLDTPEDWADWRARTGR</sequence>